<proteinExistence type="predicted"/>
<dbReference type="PANTHER" id="PTHR46797">
    <property type="entry name" value="HTH-TYPE TRANSCRIPTIONAL REGULATOR"/>
    <property type="match status" value="1"/>
</dbReference>
<dbReference type="CDD" id="cd02209">
    <property type="entry name" value="cupin_XRE_C"/>
    <property type="match status" value="1"/>
</dbReference>
<evidence type="ECO:0000256" key="1">
    <source>
        <dbReference type="ARBA" id="ARBA00023125"/>
    </source>
</evidence>
<feature type="domain" description="HTH cro/C1-type" evidence="2">
    <location>
        <begin position="15"/>
        <end position="69"/>
    </location>
</feature>
<evidence type="ECO:0000313" key="3">
    <source>
        <dbReference type="EMBL" id="PRY13479.1"/>
    </source>
</evidence>
<dbReference type="Gene3D" id="1.10.260.40">
    <property type="entry name" value="lambda repressor-like DNA-binding domains"/>
    <property type="match status" value="1"/>
</dbReference>
<dbReference type="AlphaFoldDB" id="A0A2T0R1P2"/>
<organism evidence="3 4">
    <name type="scientific">Kineococcus rhizosphaerae</name>
    <dbReference type="NCBI Taxonomy" id="559628"/>
    <lineage>
        <taxon>Bacteria</taxon>
        <taxon>Bacillati</taxon>
        <taxon>Actinomycetota</taxon>
        <taxon>Actinomycetes</taxon>
        <taxon>Kineosporiales</taxon>
        <taxon>Kineosporiaceae</taxon>
        <taxon>Kineococcus</taxon>
    </lineage>
</organism>
<dbReference type="GO" id="GO:0003700">
    <property type="term" value="F:DNA-binding transcription factor activity"/>
    <property type="evidence" value="ECO:0007669"/>
    <property type="project" value="TreeGrafter"/>
</dbReference>
<dbReference type="GO" id="GO:0005829">
    <property type="term" value="C:cytosol"/>
    <property type="evidence" value="ECO:0007669"/>
    <property type="project" value="TreeGrafter"/>
</dbReference>
<evidence type="ECO:0000313" key="4">
    <source>
        <dbReference type="Proteomes" id="UP000238083"/>
    </source>
</evidence>
<dbReference type="InterPro" id="IPR001387">
    <property type="entry name" value="Cro/C1-type_HTH"/>
</dbReference>
<dbReference type="SUPFAM" id="SSF47413">
    <property type="entry name" value="lambda repressor-like DNA-binding domains"/>
    <property type="match status" value="1"/>
</dbReference>
<evidence type="ECO:0000259" key="2">
    <source>
        <dbReference type="PROSITE" id="PS50943"/>
    </source>
</evidence>
<dbReference type="InterPro" id="IPR011051">
    <property type="entry name" value="RmlC_Cupin_sf"/>
</dbReference>
<dbReference type="InterPro" id="IPR014710">
    <property type="entry name" value="RmlC-like_jellyroll"/>
</dbReference>
<dbReference type="GO" id="GO:0003677">
    <property type="term" value="F:DNA binding"/>
    <property type="evidence" value="ECO:0007669"/>
    <property type="project" value="UniProtKB-KW"/>
</dbReference>
<dbReference type="Proteomes" id="UP000238083">
    <property type="component" value="Unassembled WGS sequence"/>
</dbReference>
<dbReference type="Pfam" id="PF01381">
    <property type="entry name" value="HTH_3"/>
    <property type="match status" value="1"/>
</dbReference>
<name>A0A2T0R1P2_9ACTN</name>
<gene>
    <name evidence="3" type="ORF">CLV37_108149</name>
</gene>
<accession>A0A2T0R1P2</accession>
<dbReference type="OrthoDB" id="73827at2"/>
<protein>
    <submittedName>
        <fullName evidence="3">XRE family transcriptional regulator</fullName>
    </submittedName>
</protein>
<comment type="caution">
    <text evidence="3">The sequence shown here is derived from an EMBL/GenBank/DDBJ whole genome shotgun (WGS) entry which is preliminary data.</text>
</comment>
<sequence length="188" mass="19607">MVSTVDLSTSLAETVLAVRTARGLSVAALAEASGVSRAMIAKIERGAAQPTAVLLGRLAGALGLTLSQLVARAEGDEQSVARRADQPLWTDPATGYVRRAVTPGTGGPLELIEVRLPPGARVGFPAGTYAGTHHQVWVLEGGLRFHEGAVVHDLGAGDCLRLGPPQDCVYENASAQECRYLVCLVRTA</sequence>
<reference evidence="3 4" key="1">
    <citation type="submission" date="2018-03" db="EMBL/GenBank/DDBJ databases">
        <title>Genomic Encyclopedia of Archaeal and Bacterial Type Strains, Phase II (KMG-II): from individual species to whole genera.</title>
        <authorList>
            <person name="Goeker M."/>
        </authorList>
    </citation>
    <scope>NUCLEOTIDE SEQUENCE [LARGE SCALE GENOMIC DNA]</scope>
    <source>
        <strain evidence="3 4">DSM 19711</strain>
    </source>
</reference>
<dbReference type="Gene3D" id="2.60.120.10">
    <property type="entry name" value="Jelly Rolls"/>
    <property type="match status" value="1"/>
</dbReference>
<keyword evidence="4" id="KW-1185">Reference proteome</keyword>
<dbReference type="SMART" id="SM00530">
    <property type="entry name" value="HTH_XRE"/>
    <property type="match status" value="1"/>
</dbReference>
<dbReference type="CDD" id="cd00093">
    <property type="entry name" value="HTH_XRE"/>
    <property type="match status" value="1"/>
</dbReference>
<dbReference type="PROSITE" id="PS50943">
    <property type="entry name" value="HTH_CROC1"/>
    <property type="match status" value="1"/>
</dbReference>
<keyword evidence="1" id="KW-0238">DNA-binding</keyword>
<dbReference type="InterPro" id="IPR010982">
    <property type="entry name" value="Lambda_DNA-bd_dom_sf"/>
</dbReference>
<dbReference type="RefSeq" id="WP_106212301.1">
    <property type="nucleotide sequence ID" value="NZ_PVZF01000008.1"/>
</dbReference>
<dbReference type="InterPro" id="IPR050807">
    <property type="entry name" value="TransReg_Diox_bact_type"/>
</dbReference>
<dbReference type="PANTHER" id="PTHR46797:SF10">
    <property type="entry name" value="BLR1115 PROTEIN"/>
    <property type="match status" value="1"/>
</dbReference>
<dbReference type="EMBL" id="PVZF01000008">
    <property type="protein sequence ID" value="PRY13479.1"/>
    <property type="molecule type" value="Genomic_DNA"/>
</dbReference>
<dbReference type="SUPFAM" id="SSF51182">
    <property type="entry name" value="RmlC-like cupins"/>
    <property type="match status" value="1"/>
</dbReference>